<gene>
    <name evidence="4" type="ORF">Ahy_B04g068990</name>
</gene>
<dbReference type="InterPro" id="IPR001217">
    <property type="entry name" value="STAT"/>
</dbReference>
<comment type="caution">
    <text evidence="4">The sequence shown here is derived from an EMBL/GenBank/DDBJ whole genome shotgun (WGS) entry which is preliminary data.</text>
</comment>
<evidence type="ECO:0000256" key="2">
    <source>
        <dbReference type="PROSITE-ProRule" id="PRU00191"/>
    </source>
</evidence>
<dbReference type="EMBL" id="SDMP01000014">
    <property type="protein sequence ID" value="RYR11469.1"/>
    <property type="molecule type" value="Genomic_DNA"/>
</dbReference>
<name>A0A444ZBB9_ARAHY</name>
<reference evidence="4 5" key="1">
    <citation type="submission" date="2019-01" db="EMBL/GenBank/DDBJ databases">
        <title>Sequencing of cultivated peanut Arachis hypogaea provides insights into genome evolution and oil improvement.</title>
        <authorList>
            <person name="Chen X."/>
        </authorList>
    </citation>
    <scope>NUCLEOTIDE SEQUENCE [LARGE SCALE GENOMIC DNA]</scope>
    <source>
        <strain evidence="5">cv. Fuhuasheng</strain>
        <tissue evidence="4">Leaves</tissue>
    </source>
</reference>
<evidence type="ECO:0000259" key="3">
    <source>
        <dbReference type="PROSITE" id="PS50001"/>
    </source>
</evidence>
<evidence type="ECO:0000313" key="4">
    <source>
        <dbReference type="EMBL" id="RYR11469.1"/>
    </source>
</evidence>
<evidence type="ECO:0000256" key="1">
    <source>
        <dbReference type="ARBA" id="ARBA00022999"/>
    </source>
</evidence>
<dbReference type="Proteomes" id="UP000289738">
    <property type="component" value="Chromosome B04"/>
</dbReference>
<dbReference type="GO" id="GO:0007165">
    <property type="term" value="P:signal transduction"/>
    <property type="evidence" value="ECO:0007669"/>
    <property type="project" value="InterPro"/>
</dbReference>
<organism evidence="4 5">
    <name type="scientific">Arachis hypogaea</name>
    <name type="common">Peanut</name>
    <dbReference type="NCBI Taxonomy" id="3818"/>
    <lineage>
        <taxon>Eukaryota</taxon>
        <taxon>Viridiplantae</taxon>
        <taxon>Streptophyta</taxon>
        <taxon>Embryophyta</taxon>
        <taxon>Tracheophyta</taxon>
        <taxon>Spermatophyta</taxon>
        <taxon>Magnoliopsida</taxon>
        <taxon>eudicotyledons</taxon>
        <taxon>Gunneridae</taxon>
        <taxon>Pentapetalae</taxon>
        <taxon>rosids</taxon>
        <taxon>fabids</taxon>
        <taxon>Fabales</taxon>
        <taxon>Fabaceae</taxon>
        <taxon>Papilionoideae</taxon>
        <taxon>50 kb inversion clade</taxon>
        <taxon>dalbergioids sensu lato</taxon>
        <taxon>Dalbergieae</taxon>
        <taxon>Pterocarpus clade</taxon>
        <taxon>Arachis</taxon>
    </lineage>
</organism>
<dbReference type="STRING" id="3818.A0A444ZBB9"/>
<dbReference type="InterPro" id="IPR036860">
    <property type="entry name" value="SH2_dom_sf"/>
</dbReference>
<keyword evidence="5" id="KW-1185">Reference proteome</keyword>
<sequence>MQFGNSSSQSVSAFSSVFILSLTHSDALLSTALPVTLPRRRQHSAPVSYVLAVAVTSSSLPLPPALHAVLIPRSPLQPCLRLIKILKVFDGLAMSIGNGHIDTAELRTENGEGKTEIQASPVTPTSKELQLLKRYKATLERPKFYREQKQKKEEIMFTDAIGNAGYSLLNDLRAEIEVKDGTFSLCFWVYLANSTTFPATIIQQVCSDVSESAPFLVINDHKRINLLPLLLLHEEAPDTGNINSLTEVAYATVDFEFPLQNWVHVGCEVCPNHMKLQINGEIVGEKPLSSNKEPSSNDLRKIVLANIGGDGNISHGYVYNFQVFPSVSSIKDHHMKDPPLKLSIDESSASEIEEESDGVWSIVGGKASCRRNFSLDVVLLDVFGQPVDKENEVYASLLYADTRAPVENTIDEEAPILASYDGIEFPSYERPSKLLLGRASFKLKISQFGTITNYVSICQLSSKCDNRLFLIKFCVPKLGNYPFFEALSRPIRCISRSRNTRLSTLVWKRSPGLPKHNLMQSSGMDDASFEHQHPVCEAKSNPLTKRFRFGHDKISVSVKADTNLEQPDEECNSHARTTNQVENGLTTGLYGTPANYEAYETLSDSESIGERNSPSNNVASRRYPISDMTVFKYCLAGLAERSLMLKEIASLASKKEISELAHHVSLYSGCSHHGSFSHAYHENSQLTTSVRIRMHLRFHCGEHLKRLNSTPIDEAEEMIALDRRENLAAPEKVSIIKSERRIGKRTQRQMRRISRNQILIAKKLVEDGTNLWKMMSPNNNHVPWESAVYEIEEQFMKIACSSRSLSHQDLELLRVIAGCQEYLAQENFEKLWCWLYPVAYIISKERVNPIWNSTSPKWIEGFITKEEAEASLQGPTGLQEPGTFVLRFPTSRSWPHPDAGSLIVTYVGNDYKLHHRLLSVDRVFGSGDKGIDMKPLQAMLMEEPELTRLGRQVIKHSS</sequence>
<dbReference type="GO" id="GO:0003700">
    <property type="term" value="F:DNA-binding transcription factor activity"/>
    <property type="evidence" value="ECO:0007669"/>
    <property type="project" value="InterPro"/>
</dbReference>
<dbReference type="AlphaFoldDB" id="A0A444ZBB9"/>
<dbReference type="Gene3D" id="2.60.120.200">
    <property type="match status" value="1"/>
</dbReference>
<protein>
    <recommendedName>
        <fullName evidence="3">SH2 domain-containing protein</fullName>
    </recommendedName>
</protein>
<proteinExistence type="predicted"/>
<keyword evidence="1 2" id="KW-0727">SH2 domain</keyword>
<dbReference type="PROSITE" id="PS50001">
    <property type="entry name" value="SH2"/>
    <property type="match status" value="1"/>
</dbReference>
<dbReference type="SUPFAM" id="SSF55550">
    <property type="entry name" value="SH2 domain"/>
    <property type="match status" value="1"/>
</dbReference>
<accession>A0A444ZBB9</accession>
<feature type="domain" description="SH2" evidence="3">
    <location>
        <begin position="858"/>
        <end position="958"/>
    </location>
</feature>
<dbReference type="InterPro" id="IPR013320">
    <property type="entry name" value="ConA-like_dom_sf"/>
</dbReference>
<dbReference type="InterPro" id="IPR000980">
    <property type="entry name" value="SH2"/>
</dbReference>
<dbReference type="Gene3D" id="3.30.505.10">
    <property type="entry name" value="SH2 domain"/>
    <property type="match status" value="1"/>
</dbReference>
<dbReference type="PANTHER" id="PTHR11801">
    <property type="entry name" value="SIGNAL TRANSDUCER AND ACTIVATOR OF TRANSCRIPTION"/>
    <property type="match status" value="1"/>
</dbReference>
<evidence type="ECO:0000313" key="5">
    <source>
        <dbReference type="Proteomes" id="UP000289738"/>
    </source>
</evidence>
<dbReference type="SUPFAM" id="SSF49899">
    <property type="entry name" value="Concanavalin A-like lectins/glucanases"/>
    <property type="match status" value="1"/>
</dbReference>